<gene>
    <name evidence="2" type="ORF">LPB04_23305</name>
</gene>
<dbReference type="SUPFAM" id="SSF51735">
    <property type="entry name" value="NAD(P)-binding Rossmann-fold domains"/>
    <property type="match status" value="1"/>
</dbReference>
<dbReference type="AlphaFoldDB" id="A0A7L9U4F7"/>
<reference evidence="2 3" key="1">
    <citation type="submission" date="2020-10" db="EMBL/GenBank/DDBJ databases">
        <title>Genome sequencing of Massilia sp. LPB0304.</title>
        <authorList>
            <person name="Kim J."/>
        </authorList>
    </citation>
    <scope>NUCLEOTIDE SEQUENCE [LARGE SCALE GENOMIC DNA]</scope>
    <source>
        <strain evidence="2 3">LPB0304</strain>
    </source>
</reference>
<dbReference type="Pfam" id="PF01370">
    <property type="entry name" value="Epimerase"/>
    <property type="match status" value="1"/>
</dbReference>
<feature type="domain" description="NAD-dependent epimerase/dehydratase" evidence="1">
    <location>
        <begin position="3"/>
        <end position="44"/>
    </location>
</feature>
<dbReference type="InterPro" id="IPR036291">
    <property type="entry name" value="NAD(P)-bd_dom_sf"/>
</dbReference>
<evidence type="ECO:0000313" key="2">
    <source>
        <dbReference type="EMBL" id="QOL49760.1"/>
    </source>
</evidence>
<dbReference type="Gene3D" id="3.40.50.720">
    <property type="entry name" value="NAD(P)-binding Rossmann-like Domain"/>
    <property type="match status" value="1"/>
</dbReference>
<proteinExistence type="predicted"/>
<protein>
    <recommendedName>
        <fullName evidence="1">NAD-dependent epimerase/dehydratase domain-containing protein</fullName>
    </recommendedName>
</protein>
<dbReference type="EMBL" id="CP062941">
    <property type="protein sequence ID" value="QOL49760.1"/>
    <property type="molecule type" value="Genomic_DNA"/>
</dbReference>
<dbReference type="Proteomes" id="UP000593875">
    <property type="component" value="Chromosome"/>
</dbReference>
<evidence type="ECO:0000259" key="1">
    <source>
        <dbReference type="Pfam" id="PF01370"/>
    </source>
</evidence>
<accession>A0A7L9U4F7</accession>
<dbReference type="KEGG" id="mlir:LPB04_23305"/>
<evidence type="ECO:0000313" key="3">
    <source>
        <dbReference type="Proteomes" id="UP000593875"/>
    </source>
</evidence>
<sequence length="61" mass="6636">MTALWRAARSGERLAMSSGRQLLDLVYVDDVVDAYIAAADALRTAGRDSCTTGYRPARRCA</sequence>
<name>A0A7L9U4F7_9BURK</name>
<keyword evidence="3" id="KW-1185">Reference proteome</keyword>
<organism evidence="2 3">
    <name type="scientific">Massilia litorea</name>
    <dbReference type="NCBI Taxonomy" id="2769491"/>
    <lineage>
        <taxon>Bacteria</taxon>
        <taxon>Pseudomonadati</taxon>
        <taxon>Pseudomonadota</taxon>
        <taxon>Betaproteobacteria</taxon>
        <taxon>Burkholderiales</taxon>
        <taxon>Oxalobacteraceae</taxon>
        <taxon>Telluria group</taxon>
        <taxon>Massilia</taxon>
    </lineage>
</organism>
<dbReference type="InterPro" id="IPR001509">
    <property type="entry name" value="Epimerase_deHydtase"/>
</dbReference>